<evidence type="ECO:0000256" key="5">
    <source>
        <dbReference type="ARBA" id="ARBA00017322"/>
    </source>
</evidence>
<dbReference type="InterPro" id="IPR050482">
    <property type="entry name" value="Sensor_HK_TwoCompSys"/>
</dbReference>
<dbReference type="InterPro" id="IPR017205">
    <property type="entry name" value="Sig_transdc_His_kinase_ChrS"/>
</dbReference>
<keyword evidence="7" id="KW-0963">Cytoplasm</keyword>
<evidence type="ECO:0000313" key="19">
    <source>
        <dbReference type="EMBL" id="GID12560.1"/>
    </source>
</evidence>
<keyword evidence="17" id="KW-1133">Transmembrane helix</keyword>
<dbReference type="GO" id="GO:0046983">
    <property type="term" value="F:protein dimerization activity"/>
    <property type="evidence" value="ECO:0007669"/>
    <property type="project" value="InterPro"/>
</dbReference>
<dbReference type="CDD" id="cd16917">
    <property type="entry name" value="HATPase_UhpB-NarQ-NarX-like"/>
    <property type="match status" value="1"/>
</dbReference>
<evidence type="ECO:0000256" key="13">
    <source>
        <dbReference type="ARBA" id="ARBA00023014"/>
    </source>
</evidence>
<keyword evidence="12" id="KW-0902">Two-component regulatory system</keyword>
<comment type="catalytic activity">
    <reaction evidence="1">
        <text>ATP + protein L-histidine = ADP + protein N-phospho-L-histidine.</text>
        <dbReference type="EC" id="2.7.13.3"/>
    </reaction>
</comment>
<evidence type="ECO:0000256" key="16">
    <source>
        <dbReference type="SAM" id="Coils"/>
    </source>
</evidence>
<dbReference type="PANTHER" id="PTHR24421">
    <property type="entry name" value="NITRATE/NITRITE SENSOR PROTEIN NARX-RELATED"/>
    <property type="match status" value="1"/>
</dbReference>
<dbReference type="EC" id="2.7.13.3" evidence="4"/>
<evidence type="ECO:0000256" key="11">
    <source>
        <dbReference type="ARBA" id="ARBA00023004"/>
    </source>
</evidence>
<keyword evidence="16" id="KW-0175">Coiled coil</keyword>
<keyword evidence="17" id="KW-0812">Transmembrane</keyword>
<evidence type="ECO:0000256" key="1">
    <source>
        <dbReference type="ARBA" id="ARBA00000085"/>
    </source>
</evidence>
<dbReference type="PROSITE" id="PS50109">
    <property type="entry name" value="HIS_KIN"/>
    <property type="match status" value="1"/>
</dbReference>
<dbReference type="Proteomes" id="UP000612808">
    <property type="component" value="Unassembled WGS sequence"/>
</dbReference>
<dbReference type="Gene3D" id="1.20.5.1930">
    <property type="match status" value="1"/>
</dbReference>
<comment type="function">
    <text evidence="14">Member of the two-component regulatory system NreB/NreC involved in the control of dissimilatory nitrate/nitrite reduction in response to oxygen. NreB functions as a direct oxygen sensor histidine kinase which is autophosphorylated, in the absence of oxygen, probably at the conserved histidine residue, and transfers its phosphate group probably to a conserved aspartate residue of NreC. NreB/NreC activates the expression of the nitrate (narGHJI) and nitrite (nir) reductase operons, as well as the putative nitrate transporter gene narT.</text>
</comment>
<evidence type="ECO:0000256" key="9">
    <source>
        <dbReference type="ARBA" id="ARBA00022723"/>
    </source>
</evidence>
<comment type="cofactor">
    <cofactor evidence="2">
        <name>[4Fe-4S] cluster</name>
        <dbReference type="ChEBI" id="CHEBI:49883"/>
    </cofactor>
</comment>
<dbReference type="PRINTS" id="PR00344">
    <property type="entry name" value="BCTRLSENSOR"/>
</dbReference>
<sequence length="379" mass="39377">MADQMSLVLLRRAEHVLFGALLVVGAVRTGGAAAVASAAALAGWYVLGIALARRGRGRTVGIVWLAVLAAGWAGLAVLSVDFVWLAFPLFLLAMQVLPAPLGVPAVVLLTAGAVTTIALHRGRFDPAAVLGPVVGAAVAVVITLVYRDLRRESARRADLLAELTEAQDRLARSERYAGTLAERERLAREIHDTVAQGLSGIVLVLRTARDADPDTARGAIDTATDAARTALADTRRLVRALTPAELAGRSLPEALRRVVAAAPYATLTVDGEPAELPTPVEVALLRAAQEALHNVRAHAGAERAVVTLTYLPEVVRLDVVDDGRGFDPAVPPAASTTGTGLGLAAMRDRLAEVDGTLVVESAPGHGTALGVTVPLGSTR</sequence>
<evidence type="ECO:0000256" key="15">
    <source>
        <dbReference type="ARBA" id="ARBA00030800"/>
    </source>
</evidence>
<evidence type="ECO:0000256" key="4">
    <source>
        <dbReference type="ARBA" id="ARBA00012438"/>
    </source>
</evidence>
<dbReference type="SUPFAM" id="SSF55874">
    <property type="entry name" value="ATPase domain of HSP90 chaperone/DNA topoisomerase II/histidine kinase"/>
    <property type="match status" value="1"/>
</dbReference>
<protein>
    <recommendedName>
        <fullName evidence="5">Oxygen sensor histidine kinase NreB</fullName>
        <ecNumber evidence="4">2.7.13.3</ecNumber>
    </recommendedName>
    <alternativeName>
        <fullName evidence="15">Nitrogen regulation protein B</fullName>
    </alternativeName>
</protein>
<evidence type="ECO:0000313" key="20">
    <source>
        <dbReference type="Proteomes" id="UP000612808"/>
    </source>
</evidence>
<keyword evidence="13" id="KW-0411">Iron-sulfur</keyword>
<comment type="subcellular location">
    <subcellularLocation>
        <location evidence="3">Cytoplasm</location>
    </subcellularLocation>
</comment>
<feature type="domain" description="Histidine kinase" evidence="18">
    <location>
        <begin position="284"/>
        <end position="377"/>
    </location>
</feature>
<dbReference type="EMBL" id="BOMB01000019">
    <property type="protein sequence ID" value="GID12560.1"/>
    <property type="molecule type" value="Genomic_DNA"/>
</dbReference>
<dbReference type="AlphaFoldDB" id="A0A8J3ND49"/>
<evidence type="ECO:0000256" key="6">
    <source>
        <dbReference type="ARBA" id="ARBA00022485"/>
    </source>
</evidence>
<dbReference type="Pfam" id="PF07730">
    <property type="entry name" value="HisKA_3"/>
    <property type="match status" value="1"/>
</dbReference>
<dbReference type="Pfam" id="PF02518">
    <property type="entry name" value="HATPase_c"/>
    <property type="match status" value="1"/>
</dbReference>
<keyword evidence="10 19" id="KW-0418">Kinase</keyword>
<dbReference type="PIRSF" id="PIRSF037434">
    <property type="entry name" value="STHK_ChrS"/>
    <property type="match status" value="1"/>
</dbReference>
<dbReference type="GO" id="GO:0016020">
    <property type="term" value="C:membrane"/>
    <property type="evidence" value="ECO:0007669"/>
    <property type="project" value="InterPro"/>
</dbReference>
<evidence type="ECO:0000256" key="2">
    <source>
        <dbReference type="ARBA" id="ARBA00001966"/>
    </source>
</evidence>
<dbReference type="InterPro" id="IPR036890">
    <property type="entry name" value="HATPase_C_sf"/>
</dbReference>
<keyword evidence="8" id="KW-0808">Transferase</keyword>
<organism evidence="19 20">
    <name type="scientific">Actinocatenispora rupis</name>
    <dbReference type="NCBI Taxonomy" id="519421"/>
    <lineage>
        <taxon>Bacteria</taxon>
        <taxon>Bacillati</taxon>
        <taxon>Actinomycetota</taxon>
        <taxon>Actinomycetes</taxon>
        <taxon>Micromonosporales</taxon>
        <taxon>Micromonosporaceae</taxon>
        <taxon>Actinocatenispora</taxon>
    </lineage>
</organism>
<evidence type="ECO:0000256" key="10">
    <source>
        <dbReference type="ARBA" id="ARBA00022777"/>
    </source>
</evidence>
<dbReference type="GO" id="GO:0000155">
    <property type="term" value="F:phosphorelay sensor kinase activity"/>
    <property type="evidence" value="ECO:0007669"/>
    <property type="project" value="InterPro"/>
</dbReference>
<evidence type="ECO:0000256" key="8">
    <source>
        <dbReference type="ARBA" id="ARBA00022679"/>
    </source>
</evidence>
<dbReference type="InterPro" id="IPR011712">
    <property type="entry name" value="Sig_transdc_His_kin_sub3_dim/P"/>
</dbReference>
<comment type="caution">
    <text evidence="19">The sequence shown here is derived from an EMBL/GenBank/DDBJ whole genome shotgun (WGS) entry which is preliminary data.</text>
</comment>
<evidence type="ECO:0000256" key="3">
    <source>
        <dbReference type="ARBA" id="ARBA00004496"/>
    </source>
</evidence>
<dbReference type="SMART" id="SM00387">
    <property type="entry name" value="HATPase_c"/>
    <property type="match status" value="1"/>
</dbReference>
<keyword evidence="6" id="KW-0004">4Fe-4S</keyword>
<dbReference type="GO" id="GO:0005737">
    <property type="term" value="C:cytoplasm"/>
    <property type="evidence" value="ECO:0007669"/>
    <property type="project" value="UniProtKB-SubCell"/>
</dbReference>
<evidence type="ECO:0000256" key="7">
    <source>
        <dbReference type="ARBA" id="ARBA00022490"/>
    </source>
</evidence>
<evidence type="ECO:0000256" key="17">
    <source>
        <dbReference type="SAM" id="Phobius"/>
    </source>
</evidence>
<keyword evidence="9" id="KW-0479">Metal-binding</keyword>
<evidence type="ECO:0000256" key="12">
    <source>
        <dbReference type="ARBA" id="ARBA00023012"/>
    </source>
</evidence>
<name>A0A8J3ND49_9ACTN</name>
<dbReference type="PANTHER" id="PTHR24421:SF62">
    <property type="entry name" value="SENSORY TRANSDUCTION HISTIDINE KINASE"/>
    <property type="match status" value="1"/>
</dbReference>
<proteinExistence type="predicted"/>
<gene>
    <name evidence="19" type="ORF">Aru02nite_34490</name>
</gene>
<dbReference type="InterPro" id="IPR005467">
    <property type="entry name" value="His_kinase_dom"/>
</dbReference>
<feature type="transmembrane region" description="Helical" evidence="17">
    <location>
        <begin position="62"/>
        <end position="87"/>
    </location>
</feature>
<dbReference type="InterPro" id="IPR004358">
    <property type="entry name" value="Sig_transdc_His_kin-like_C"/>
</dbReference>
<accession>A0A8J3ND49</accession>
<dbReference type="GO" id="GO:0051539">
    <property type="term" value="F:4 iron, 4 sulfur cluster binding"/>
    <property type="evidence" value="ECO:0007669"/>
    <property type="project" value="UniProtKB-KW"/>
</dbReference>
<evidence type="ECO:0000256" key="14">
    <source>
        <dbReference type="ARBA" id="ARBA00024827"/>
    </source>
</evidence>
<feature type="transmembrane region" description="Helical" evidence="17">
    <location>
        <begin position="99"/>
        <end position="120"/>
    </location>
</feature>
<dbReference type="RefSeq" id="WP_203658593.1">
    <property type="nucleotide sequence ID" value="NZ_BAAAZM010000013.1"/>
</dbReference>
<reference evidence="19" key="1">
    <citation type="submission" date="2021-01" db="EMBL/GenBank/DDBJ databases">
        <title>Whole genome shotgun sequence of Actinocatenispora rupis NBRC 107355.</title>
        <authorList>
            <person name="Komaki H."/>
            <person name="Tamura T."/>
        </authorList>
    </citation>
    <scope>NUCLEOTIDE SEQUENCE</scope>
    <source>
        <strain evidence="19">NBRC 107355</strain>
    </source>
</reference>
<feature type="coiled-coil region" evidence="16">
    <location>
        <begin position="149"/>
        <end position="176"/>
    </location>
</feature>
<keyword evidence="20" id="KW-1185">Reference proteome</keyword>
<keyword evidence="11" id="KW-0408">Iron</keyword>
<dbReference type="InterPro" id="IPR003594">
    <property type="entry name" value="HATPase_dom"/>
</dbReference>
<dbReference type="Gene3D" id="3.30.565.10">
    <property type="entry name" value="Histidine kinase-like ATPase, C-terminal domain"/>
    <property type="match status" value="1"/>
</dbReference>
<keyword evidence="17" id="KW-0472">Membrane</keyword>
<evidence type="ECO:0000259" key="18">
    <source>
        <dbReference type="PROSITE" id="PS50109"/>
    </source>
</evidence>
<dbReference type="GO" id="GO:0046872">
    <property type="term" value="F:metal ion binding"/>
    <property type="evidence" value="ECO:0007669"/>
    <property type="project" value="UniProtKB-KW"/>
</dbReference>
<feature type="transmembrane region" description="Helical" evidence="17">
    <location>
        <begin position="126"/>
        <end position="146"/>
    </location>
</feature>